<evidence type="ECO:0000313" key="3">
    <source>
        <dbReference type="Proteomes" id="UP001341840"/>
    </source>
</evidence>
<reference evidence="2 3" key="1">
    <citation type="journal article" date="2023" name="Plants (Basel)">
        <title>Bridging the Gap: Combining Genomics and Transcriptomics Approaches to Understand Stylosanthes scabra, an Orphan Legume from the Brazilian Caatinga.</title>
        <authorList>
            <person name="Ferreira-Neto J.R.C."/>
            <person name="da Silva M.D."/>
            <person name="Binneck E."/>
            <person name="de Melo N.F."/>
            <person name="da Silva R.H."/>
            <person name="de Melo A.L.T.M."/>
            <person name="Pandolfi V."/>
            <person name="Bustamante F.O."/>
            <person name="Brasileiro-Vidal A.C."/>
            <person name="Benko-Iseppon A.M."/>
        </authorList>
    </citation>
    <scope>NUCLEOTIDE SEQUENCE [LARGE SCALE GENOMIC DNA]</scope>
    <source>
        <tissue evidence="2">Leaves</tissue>
    </source>
</reference>
<keyword evidence="1" id="KW-0812">Transmembrane</keyword>
<proteinExistence type="predicted"/>
<dbReference type="EMBL" id="JASCZI010094889">
    <property type="protein sequence ID" value="MED6153902.1"/>
    <property type="molecule type" value="Genomic_DNA"/>
</dbReference>
<feature type="non-terminal residue" evidence="2">
    <location>
        <position position="111"/>
    </location>
</feature>
<name>A0ABU6TYE4_9FABA</name>
<feature type="non-terminal residue" evidence="2">
    <location>
        <position position="1"/>
    </location>
</feature>
<evidence type="ECO:0000313" key="2">
    <source>
        <dbReference type="EMBL" id="MED6153902.1"/>
    </source>
</evidence>
<feature type="transmembrane region" description="Helical" evidence="1">
    <location>
        <begin position="29"/>
        <end position="53"/>
    </location>
</feature>
<evidence type="ECO:0000256" key="1">
    <source>
        <dbReference type="SAM" id="Phobius"/>
    </source>
</evidence>
<protein>
    <submittedName>
        <fullName evidence="2">Uncharacterized protein</fullName>
    </submittedName>
</protein>
<dbReference type="Proteomes" id="UP001341840">
    <property type="component" value="Unassembled WGS sequence"/>
</dbReference>
<gene>
    <name evidence="2" type="ORF">PIB30_106627</name>
</gene>
<sequence>GAQQRAPLFSLNAARNPNLRSQNLQPPPFVLAGLVLTLSSPFSVVVILVFAVADIASNHHRSLFLSILSLPVQPLSLPPSILLPGRRVRSGWLLQRGILLPSLSKLNGCCM</sequence>
<comment type="caution">
    <text evidence="2">The sequence shown here is derived from an EMBL/GenBank/DDBJ whole genome shotgun (WGS) entry which is preliminary data.</text>
</comment>
<accession>A0ABU6TYE4</accession>
<keyword evidence="1" id="KW-1133">Transmembrane helix</keyword>
<keyword evidence="3" id="KW-1185">Reference proteome</keyword>
<organism evidence="2 3">
    <name type="scientific">Stylosanthes scabra</name>
    <dbReference type="NCBI Taxonomy" id="79078"/>
    <lineage>
        <taxon>Eukaryota</taxon>
        <taxon>Viridiplantae</taxon>
        <taxon>Streptophyta</taxon>
        <taxon>Embryophyta</taxon>
        <taxon>Tracheophyta</taxon>
        <taxon>Spermatophyta</taxon>
        <taxon>Magnoliopsida</taxon>
        <taxon>eudicotyledons</taxon>
        <taxon>Gunneridae</taxon>
        <taxon>Pentapetalae</taxon>
        <taxon>rosids</taxon>
        <taxon>fabids</taxon>
        <taxon>Fabales</taxon>
        <taxon>Fabaceae</taxon>
        <taxon>Papilionoideae</taxon>
        <taxon>50 kb inversion clade</taxon>
        <taxon>dalbergioids sensu lato</taxon>
        <taxon>Dalbergieae</taxon>
        <taxon>Pterocarpus clade</taxon>
        <taxon>Stylosanthes</taxon>
    </lineage>
</organism>
<keyword evidence="1" id="KW-0472">Membrane</keyword>